<dbReference type="PANTHER" id="PTHR43002">
    <property type="entry name" value="GLYCOGEN DEBRANCHING ENZYME"/>
    <property type="match status" value="1"/>
</dbReference>
<dbReference type="STRING" id="698757.Pogu_1977"/>
<dbReference type="Gene3D" id="3.20.20.80">
    <property type="entry name" value="Glycosidases"/>
    <property type="match status" value="1"/>
</dbReference>
<dbReference type="Proteomes" id="UP000009062">
    <property type="component" value="Chromosome"/>
</dbReference>
<feature type="domain" description="Glycosyl hydrolase family 13 catalytic" evidence="1">
    <location>
        <begin position="85"/>
        <end position="142"/>
    </location>
</feature>
<evidence type="ECO:0000313" key="3">
    <source>
        <dbReference type="Proteomes" id="UP000009062"/>
    </source>
</evidence>
<dbReference type="Pfam" id="PF00128">
    <property type="entry name" value="Alpha-amylase"/>
    <property type="match status" value="1"/>
</dbReference>
<proteinExistence type="predicted"/>
<evidence type="ECO:0000313" key="2">
    <source>
        <dbReference type="EMBL" id="AFA40004.1"/>
    </source>
</evidence>
<dbReference type="GO" id="GO:0005975">
    <property type="term" value="P:carbohydrate metabolic process"/>
    <property type="evidence" value="ECO:0007669"/>
    <property type="project" value="InterPro"/>
</dbReference>
<dbReference type="SUPFAM" id="SSF51445">
    <property type="entry name" value="(Trans)glycosidases"/>
    <property type="match status" value="1"/>
</dbReference>
<dbReference type="HOGENOM" id="CLU_1567226_0_0_2"/>
<gene>
    <name evidence="2" type="ordered locus">Pogu_1977</name>
</gene>
<sequence length="170" mass="18355">MSVKVLSKGVFEMENDQGLFTAWIEKARPGIGATSSSTAEKGCRTRHPAISQRACTIQGVGGGFPQEDGGRAGTNRKDLIIYEVHVGTLSPEGTFDGVIKKLDYLKELGVAAIEIMPIAQFLGGRDWGYNGVYLCAVQNTYGVPPGLWESSKRGAYEGFRRDTGLQPRGI</sequence>
<accession>H6QCN6</accession>
<dbReference type="KEGG" id="pog:Pogu_1977"/>
<dbReference type="eggNOG" id="arCOG02951">
    <property type="taxonomic scope" value="Archaea"/>
</dbReference>
<dbReference type="EMBL" id="CP003316">
    <property type="protein sequence ID" value="AFA40004.1"/>
    <property type="molecule type" value="Genomic_DNA"/>
</dbReference>
<dbReference type="InterPro" id="IPR006047">
    <property type="entry name" value="GH13_cat_dom"/>
</dbReference>
<name>H6QCN6_PYROT</name>
<evidence type="ECO:0000259" key="1">
    <source>
        <dbReference type="Pfam" id="PF00128"/>
    </source>
</evidence>
<dbReference type="InterPro" id="IPR017853">
    <property type="entry name" value="GH"/>
</dbReference>
<protein>
    <submittedName>
        <fullName evidence="2">1,4-alpha-glucan branching enzyme</fullName>
    </submittedName>
</protein>
<organism evidence="2 3">
    <name type="scientific">Pyrobaculum oguniense (strain DSM 13380 / JCM 10595 / TE7)</name>
    <dbReference type="NCBI Taxonomy" id="698757"/>
    <lineage>
        <taxon>Archaea</taxon>
        <taxon>Thermoproteota</taxon>
        <taxon>Thermoprotei</taxon>
        <taxon>Thermoproteales</taxon>
        <taxon>Thermoproteaceae</taxon>
        <taxon>Pyrobaculum</taxon>
    </lineage>
</organism>
<reference evidence="2 3" key="1">
    <citation type="journal article" date="2012" name="Stand. Genomic Sci.">
        <title>Complete genome sequence of Pyrobaculum oguniense.</title>
        <authorList>
            <person name="Bernick D.L."/>
            <person name="Karplus K."/>
            <person name="Lui L.M."/>
            <person name="Coker J.K."/>
            <person name="Murphy J.N."/>
            <person name="Chan P.P."/>
            <person name="Cozen A.E."/>
            <person name="Lowe T.M."/>
        </authorList>
    </citation>
    <scope>NUCLEOTIDE SEQUENCE [LARGE SCALE GENOMIC DNA]</scope>
    <source>
        <strain evidence="2 3">TE7</strain>
    </source>
</reference>
<keyword evidence="3" id="KW-1185">Reference proteome</keyword>
<dbReference type="AlphaFoldDB" id="H6QCN6"/>